<dbReference type="Proteomes" id="UP000284403">
    <property type="component" value="Unassembled WGS sequence"/>
</dbReference>
<accession>A0A3R7M1L5</accession>
<feature type="coiled-coil region" evidence="1">
    <location>
        <begin position="270"/>
        <end position="297"/>
    </location>
</feature>
<dbReference type="EMBL" id="MKKU01000094">
    <property type="protein sequence ID" value="RNF24868.1"/>
    <property type="molecule type" value="Genomic_DNA"/>
</dbReference>
<dbReference type="AlphaFoldDB" id="A0A3R7M1L5"/>
<organism evidence="2 3">
    <name type="scientific">Trypanosoma conorhini</name>
    <dbReference type="NCBI Taxonomy" id="83891"/>
    <lineage>
        <taxon>Eukaryota</taxon>
        <taxon>Discoba</taxon>
        <taxon>Euglenozoa</taxon>
        <taxon>Kinetoplastea</taxon>
        <taxon>Metakinetoplastina</taxon>
        <taxon>Trypanosomatida</taxon>
        <taxon>Trypanosomatidae</taxon>
        <taxon>Trypanosoma</taxon>
    </lineage>
</organism>
<evidence type="ECO:0000313" key="2">
    <source>
        <dbReference type="EMBL" id="RNF24868.1"/>
    </source>
</evidence>
<feature type="non-terminal residue" evidence="2">
    <location>
        <position position="301"/>
    </location>
</feature>
<reference evidence="2 3" key="1">
    <citation type="journal article" date="2018" name="BMC Genomics">
        <title>Genomic comparison of Trypanosoma conorhini and Trypanosoma rangeli to Trypanosoma cruzi strains of high and low virulence.</title>
        <authorList>
            <person name="Bradwell K.R."/>
            <person name="Koparde V.N."/>
            <person name="Matveyev A.V."/>
            <person name="Serrano M.G."/>
            <person name="Alves J.M."/>
            <person name="Parikh H."/>
            <person name="Huang B."/>
            <person name="Lee V."/>
            <person name="Espinosa-Alvarez O."/>
            <person name="Ortiz P.A."/>
            <person name="Costa-Martins A.G."/>
            <person name="Teixeira M.M."/>
            <person name="Buck G.A."/>
        </authorList>
    </citation>
    <scope>NUCLEOTIDE SEQUENCE [LARGE SCALE GENOMIC DNA]</scope>
    <source>
        <strain evidence="2 3">025E</strain>
    </source>
</reference>
<dbReference type="RefSeq" id="XP_029230554.1">
    <property type="nucleotide sequence ID" value="XM_029369406.1"/>
</dbReference>
<evidence type="ECO:0000256" key="1">
    <source>
        <dbReference type="SAM" id="Coils"/>
    </source>
</evidence>
<keyword evidence="1" id="KW-0175">Coiled coil</keyword>
<proteinExistence type="predicted"/>
<feature type="coiled-coil region" evidence="1">
    <location>
        <begin position="197"/>
        <end position="234"/>
    </location>
</feature>
<evidence type="ECO:0000313" key="3">
    <source>
        <dbReference type="Proteomes" id="UP000284403"/>
    </source>
</evidence>
<gene>
    <name evidence="2" type="ORF">Tco025E_02481</name>
</gene>
<sequence>MSTSWKVIDFCRYFGVEAAVDPAAVAPAAAHHFFHHLTRTHGIAAEAAAARLRTQNAVEAILREEGLDDDGALALDVLRGEPAAADTAALRVSVARLLHDRRRLACAVTPAGKEAGRLLQAPAEPRVPAATGPAALWNSLVAIEAALFSAAVELSRRSDEVDAREAAAVARVTAVELAEAELRQRASARQQEALATEAELAARRTALQVEAATLEERRAQLARAEAALDARAAETRRAEEAVAAARATLAAGQAALEEDRRQCAAVAHGLVDRERRLKAAEALLAQAKDDLTTYEHRLTLA</sequence>
<dbReference type="OrthoDB" id="245796at2759"/>
<comment type="caution">
    <text evidence="2">The sequence shown here is derived from an EMBL/GenBank/DDBJ whole genome shotgun (WGS) entry which is preliminary data.</text>
</comment>
<keyword evidence="3" id="KW-1185">Reference proteome</keyword>
<protein>
    <submittedName>
        <fullName evidence="2">Uncharacterized protein</fullName>
    </submittedName>
</protein>
<name>A0A3R7M1L5_9TRYP</name>
<dbReference type="GeneID" id="40316092"/>